<dbReference type="Gene3D" id="3.40.630.40">
    <property type="entry name" value="Zn-dependent exopeptidases"/>
    <property type="match status" value="1"/>
</dbReference>
<reference evidence="2 3" key="1">
    <citation type="submission" date="2020-04" db="EMBL/GenBank/DDBJ databases">
        <title>Rhodospirillaceae bacterium KN72 isolated from deep sea.</title>
        <authorList>
            <person name="Zhang D.-C."/>
        </authorList>
    </citation>
    <scope>NUCLEOTIDE SEQUENCE [LARGE SCALE GENOMIC DNA]</scope>
    <source>
        <strain evidence="2 3">KN72</strain>
    </source>
</reference>
<sequence length="272" mass="29914">MSTIPDHPTSAQTLFTPADPPPVALCNEDGPGQGVIVCDHASNAVPERLNGLGLPPQALRRHIAYDIGARGIAEIVSDRLAMPAVIGGFSRLVIDLNRPEDDFTCIREIYDGAVIPGNRRLSPDAMAARIEGILHPYHNAVERLLAEKEKTVRHPAVISIHSCTDEYQGLHRPWHIGVLSNRDRRMADRVLERLAAHRPDLVIGDNLPYSGMAPYGHTIERHALPQGRPNVLFEVRQDLIGHAEGQREFGDLLATVLEEVLGDPSIFTRFTG</sequence>
<dbReference type="InterPro" id="IPR011227">
    <property type="entry name" value="UCP029730"/>
</dbReference>
<dbReference type="PIRSF" id="PIRSF029730">
    <property type="entry name" value="UCP029730"/>
    <property type="match status" value="1"/>
</dbReference>
<evidence type="ECO:0000313" key="2">
    <source>
        <dbReference type="EMBL" id="NMM45942.1"/>
    </source>
</evidence>
<feature type="region of interest" description="Disordered" evidence="1">
    <location>
        <begin position="1"/>
        <end position="20"/>
    </location>
</feature>
<dbReference type="EMBL" id="JABBNT010000004">
    <property type="protein sequence ID" value="NMM45942.1"/>
    <property type="molecule type" value="Genomic_DNA"/>
</dbReference>
<evidence type="ECO:0000256" key="1">
    <source>
        <dbReference type="SAM" id="MobiDB-lite"/>
    </source>
</evidence>
<dbReference type="Proteomes" id="UP000539372">
    <property type="component" value="Unassembled WGS sequence"/>
</dbReference>
<protein>
    <recommendedName>
        <fullName evidence="4">N-formylglutamate amidohydrolase</fullName>
    </recommendedName>
</protein>
<dbReference type="Pfam" id="PF05013">
    <property type="entry name" value="FGase"/>
    <property type="match status" value="1"/>
</dbReference>
<proteinExistence type="predicted"/>
<gene>
    <name evidence="2" type="ORF">HH303_15700</name>
</gene>
<organism evidence="2 3">
    <name type="scientific">Pacificispira spongiicola</name>
    <dbReference type="NCBI Taxonomy" id="2729598"/>
    <lineage>
        <taxon>Bacteria</taxon>
        <taxon>Pseudomonadati</taxon>
        <taxon>Pseudomonadota</taxon>
        <taxon>Alphaproteobacteria</taxon>
        <taxon>Rhodospirillales</taxon>
        <taxon>Rhodospirillaceae</taxon>
        <taxon>Pacificispira</taxon>
    </lineage>
</organism>
<dbReference type="InterPro" id="IPR007709">
    <property type="entry name" value="N-FG_amidohydro"/>
</dbReference>
<evidence type="ECO:0008006" key="4">
    <source>
        <dbReference type="Google" id="ProtNLM"/>
    </source>
</evidence>
<feature type="compositionally biased region" description="Polar residues" evidence="1">
    <location>
        <begin position="1"/>
        <end position="15"/>
    </location>
</feature>
<comment type="caution">
    <text evidence="2">The sequence shown here is derived from an EMBL/GenBank/DDBJ whole genome shotgun (WGS) entry which is preliminary data.</text>
</comment>
<evidence type="ECO:0000313" key="3">
    <source>
        <dbReference type="Proteomes" id="UP000539372"/>
    </source>
</evidence>
<dbReference type="AlphaFoldDB" id="A0A7Y0E2B0"/>
<name>A0A7Y0E2B0_9PROT</name>
<keyword evidence="3" id="KW-1185">Reference proteome</keyword>
<dbReference type="SUPFAM" id="SSF53187">
    <property type="entry name" value="Zn-dependent exopeptidases"/>
    <property type="match status" value="1"/>
</dbReference>
<dbReference type="RefSeq" id="WP_169626313.1">
    <property type="nucleotide sequence ID" value="NZ_JABBNT010000004.1"/>
</dbReference>
<accession>A0A7Y0E2B0</accession>